<dbReference type="InterPro" id="IPR004154">
    <property type="entry name" value="Anticodon-bd"/>
</dbReference>
<feature type="binding site" evidence="8">
    <location>
        <position position="263"/>
    </location>
    <ligand>
        <name>L-histidine</name>
        <dbReference type="ChEBI" id="CHEBI:57595"/>
    </ligand>
</feature>
<feature type="domain" description="Aminoacyl-transfer RNA synthetases class-II family profile" evidence="9">
    <location>
        <begin position="31"/>
        <end position="346"/>
    </location>
</feature>
<dbReference type="Pfam" id="PF13393">
    <property type="entry name" value="tRNA-synt_His"/>
    <property type="match status" value="1"/>
</dbReference>
<dbReference type="Gene3D" id="3.30.930.10">
    <property type="entry name" value="Bira Bifunctional Protein, Domain 2"/>
    <property type="match status" value="1"/>
</dbReference>
<comment type="subcellular location">
    <subcellularLocation>
        <location evidence="7">Cytoplasm</location>
    </subcellularLocation>
</comment>
<dbReference type="EC" id="6.1.1.21" evidence="7"/>
<evidence type="ECO:0000313" key="10">
    <source>
        <dbReference type="EMBL" id="KKT89958.1"/>
    </source>
</evidence>
<evidence type="ECO:0000259" key="9">
    <source>
        <dbReference type="PROSITE" id="PS50862"/>
    </source>
</evidence>
<accession>A0A0G1L2C8</accession>
<comment type="caution">
    <text evidence="10">The sequence shown here is derived from an EMBL/GenBank/DDBJ whole genome shotgun (WGS) entry which is preliminary data.</text>
</comment>
<gene>
    <name evidence="7" type="primary">hisS</name>
    <name evidence="10" type="ORF">UW90_C0010G0005</name>
</gene>
<feature type="binding site" evidence="8">
    <location>
        <begin position="267"/>
        <end position="268"/>
    </location>
    <ligand>
        <name>L-histidine</name>
        <dbReference type="ChEBI" id="CHEBI:57595"/>
    </ligand>
</feature>
<dbReference type="PANTHER" id="PTHR11476">
    <property type="entry name" value="HISTIDYL-TRNA SYNTHETASE"/>
    <property type="match status" value="1"/>
</dbReference>
<dbReference type="InterPro" id="IPR015807">
    <property type="entry name" value="His-tRNA-ligase"/>
</dbReference>
<keyword evidence="2 7" id="KW-0547">Nucleotide-binding</keyword>
<dbReference type="AlphaFoldDB" id="A0A0G1L2C8"/>
<dbReference type="GO" id="GO:0005737">
    <property type="term" value="C:cytoplasm"/>
    <property type="evidence" value="ECO:0007669"/>
    <property type="project" value="UniProtKB-SubCell"/>
</dbReference>
<dbReference type="GO" id="GO:0006427">
    <property type="term" value="P:histidyl-tRNA aminoacylation"/>
    <property type="evidence" value="ECO:0007669"/>
    <property type="project" value="UniProtKB-UniRule"/>
</dbReference>
<dbReference type="Pfam" id="PF03129">
    <property type="entry name" value="HGTP_anticodon"/>
    <property type="match status" value="1"/>
</dbReference>
<dbReference type="GO" id="GO:0004821">
    <property type="term" value="F:histidine-tRNA ligase activity"/>
    <property type="evidence" value="ECO:0007669"/>
    <property type="project" value="UniProtKB-UniRule"/>
</dbReference>
<dbReference type="InterPro" id="IPR006195">
    <property type="entry name" value="aa-tRNA-synth_II"/>
</dbReference>
<evidence type="ECO:0000256" key="8">
    <source>
        <dbReference type="PIRSR" id="PIRSR001549-1"/>
    </source>
</evidence>
<organism evidence="10 11">
    <name type="scientific">Candidatus Yanofskybacteria bacterium GW2011_GWB1_45_11</name>
    <dbReference type="NCBI Taxonomy" id="1619026"/>
    <lineage>
        <taxon>Bacteria</taxon>
        <taxon>Candidatus Yanofskyibacteriota</taxon>
    </lineage>
</organism>
<dbReference type="NCBIfam" id="TIGR00442">
    <property type="entry name" value="hisS"/>
    <property type="match status" value="1"/>
</dbReference>
<protein>
    <recommendedName>
        <fullName evidence="7">Histidine--tRNA ligase</fullName>
        <ecNumber evidence="7">6.1.1.21</ecNumber>
    </recommendedName>
    <alternativeName>
        <fullName evidence="7">Histidyl-tRNA synthetase</fullName>
        <shortName evidence="7">HisRS</shortName>
    </alternativeName>
</protein>
<reference evidence="10 11" key="1">
    <citation type="journal article" date="2015" name="Nature">
        <title>rRNA introns, odd ribosomes, and small enigmatic genomes across a large radiation of phyla.</title>
        <authorList>
            <person name="Brown C.T."/>
            <person name="Hug L.A."/>
            <person name="Thomas B.C."/>
            <person name="Sharon I."/>
            <person name="Castelle C.J."/>
            <person name="Singh A."/>
            <person name="Wilkins M.J."/>
            <person name="Williams K.H."/>
            <person name="Banfield J.F."/>
        </authorList>
    </citation>
    <scope>NUCLEOTIDE SEQUENCE [LARGE SCALE GENOMIC DNA]</scope>
</reference>
<name>A0A0G1L2C8_9BACT</name>
<feature type="binding site" evidence="8">
    <location>
        <begin position="89"/>
        <end position="91"/>
    </location>
    <ligand>
        <name>L-histidine</name>
        <dbReference type="ChEBI" id="CHEBI:57595"/>
    </ligand>
</feature>
<keyword evidence="7" id="KW-0963">Cytoplasm</keyword>
<evidence type="ECO:0000313" key="11">
    <source>
        <dbReference type="Proteomes" id="UP000034368"/>
    </source>
</evidence>
<dbReference type="GO" id="GO:0005524">
    <property type="term" value="F:ATP binding"/>
    <property type="evidence" value="ECO:0007669"/>
    <property type="project" value="UniProtKB-UniRule"/>
</dbReference>
<dbReference type="EMBL" id="LCKD01000010">
    <property type="protein sequence ID" value="KKT89958.1"/>
    <property type="molecule type" value="Genomic_DNA"/>
</dbReference>
<dbReference type="Gene3D" id="3.40.50.800">
    <property type="entry name" value="Anticodon-binding domain"/>
    <property type="match status" value="1"/>
</dbReference>
<keyword evidence="7 10" id="KW-0436">Ligase</keyword>
<evidence type="ECO:0000256" key="2">
    <source>
        <dbReference type="ARBA" id="ARBA00022741"/>
    </source>
</evidence>
<keyword evidence="4 7" id="KW-0648">Protein biosynthesis</keyword>
<evidence type="ECO:0000256" key="4">
    <source>
        <dbReference type="ARBA" id="ARBA00022917"/>
    </source>
</evidence>
<dbReference type="InterPro" id="IPR004516">
    <property type="entry name" value="HisRS/HisZ"/>
</dbReference>
<evidence type="ECO:0000256" key="5">
    <source>
        <dbReference type="ARBA" id="ARBA00023146"/>
    </source>
</evidence>
<evidence type="ECO:0000256" key="6">
    <source>
        <dbReference type="ARBA" id="ARBA00047639"/>
    </source>
</evidence>
<dbReference type="Proteomes" id="UP000034368">
    <property type="component" value="Unassembled WGS sequence"/>
</dbReference>
<comment type="subunit">
    <text evidence="7">Homodimer.</text>
</comment>
<dbReference type="InterPro" id="IPR036621">
    <property type="entry name" value="Anticodon-bd_dom_sf"/>
</dbReference>
<feature type="binding site" evidence="8">
    <location>
        <position position="136"/>
    </location>
    <ligand>
        <name>L-histidine</name>
        <dbReference type="ChEBI" id="CHEBI:57595"/>
    </ligand>
</feature>
<evidence type="ECO:0000256" key="1">
    <source>
        <dbReference type="ARBA" id="ARBA00008226"/>
    </source>
</evidence>
<comment type="similarity">
    <text evidence="1 7">Belongs to the class-II aminoacyl-tRNA synthetase family.</text>
</comment>
<dbReference type="CDD" id="cd00773">
    <property type="entry name" value="HisRS-like_core"/>
    <property type="match status" value="1"/>
</dbReference>
<dbReference type="HAMAP" id="MF_00127">
    <property type="entry name" value="His_tRNA_synth"/>
    <property type="match status" value="1"/>
</dbReference>
<dbReference type="PANTHER" id="PTHR11476:SF7">
    <property type="entry name" value="HISTIDINE--TRNA LIGASE"/>
    <property type="match status" value="1"/>
</dbReference>
<dbReference type="PROSITE" id="PS50862">
    <property type="entry name" value="AA_TRNA_LIGASE_II"/>
    <property type="match status" value="1"/>
</dbReference>
<proteinExistence type="inferred from homology"/>
<sequence length="426" mass="47363">MDIITKMTKDTIKPALASGFKDYLPDEMIPRQKMLDTIRAVFERFGYAPLDTPGLEKEEILTGGDPDFKMNIFKARINESGEDMALRFDLTVPLARVMAGNPELKKPFRRYQIGKVWRGERPQAGRYREFVQCDADIVGAKSMLADAEIIAIIYTAMKDLGIKNFEIRINNRKILNNLYAIADFDKEKTNMVLRAMDKKDKQGWQKVEEELKNEGLSDKSISLIKEFTSKSETDDPELNEIASYLDAMDIPRSAWKIDLSVARGLGYYTGTVFETILTDLPSIGSVCSGGRYDGLTARFGGDSLPATGTSFGIDRLYAALSELGLVNATASIAKVIVLNFDEQSLPKCLSVSSSLRNNNISVELYQGSETSLTGQLTYAVKKGFSAAVIIGADEVDKNTVQIKNLKTKEQNEISDSDVITEIYKII</sequence>
<dbReference type="InterPro" id="IPR045864">
    <property type="entry name" value="aa-tRNA-synth_II/BPL/LPL"/>
</dbReference>
<evidence type="ECO:0000256" key="7">
    <source>
        <dbReference type="HAMAP-Rule" id="MF_00127"/>
    </source>
</evidence>
<dbReference type="PATRIC" id="fig|1619026.3.peg.444"/>
<dbReference type="PIRSF" id="PIRSF001549">
    <property type="entry name" value="His-tRNA_synth"/>
    <property type="match status" value="1"/>
</dbReference>
<comment type="catalytic activity">
    <reaction evidence="6 7">
        <text>tRNA(His) + L-histidine + ATP = L-histidyl-tRNA(His) + AMP + diphosphate + H(+)</text>
        <dbReference type="Rhea" id="RHEA:17313"/>
        <dbReference type="Rhea" id="RHEA-COMP:9665"/>
        <dbReference type="Rhea" id="RHEA-COMP:9689"/>
        <dbReference type="ChEBI" id="CHEBI:15378"/>
        <dbReference type="ChEBI" id="CHEBI:30616"/>
        <dbReference type="ChEBI" id="CHEBI:33019"/>
        <dbReference type="ChEBI" id="CHEBI:57595"/>
        <dbReference type="ChEBI" id="CHEBI:78442"/>
        <dbReference type="ChEBI" id="CHEBI:78527"/>
        <dbReference type="ChEBI" id="CHEBI:456215"/>
        <dbReference type="EC" id="6.1.1.21"/>
    </reaction>
</comment>
<dbReference type="InterPro" id="IPR041715">
    <property type="entry name" value="HisRS-like_core"/>
</dbReference>
<feature type="binding site" evidence="8">
    <location>
        <position position="118"/>
    </location>
    <ligand>
        <name>L-histidine</name>
        <dbReference type="ChEBI" id="CHEBI:57595"/>
    </ligand>
</feature>
<dbReference type="SUPFAM" id="SSF52954">
    <property type="entry name" value="Class II aaRS ABD-related"/>
    <property type="match status" value="1"/>
</dbReference>
<keyword evidence="3 7" id="KW-0067">ATP-binding</keyword>
<dbReference type="SUPFAM" id="SSF55681">
    <property type="entry name" value="Class II aaRS and biotin synthetases"/>
    <property type="match status" value="1"/>
</dbReference>
<keyword evidence="5 7" id="KW-0030">Aminoacyl-tRNA synthetase</keyword>
<feature type="binding site" evidence="8">
    <location>
        <position position="132"/>
    </location>
    <ligand>
        <name>L-histidine</name>
        <dbReference type="ChEBI" id="CHEBI:57595"/>
    </ligand>
</feature>
<evidence type="ECO:0000256" key="3">
    <source>
        <dbReference type="ARBA" id="ARBA00022840"/>
    </source>
</evidence>